<keyword evidence="3 6" id="KW-0732">Signal</keyword>
<dbReference type="SUPFAM" id="SSF53807">
    <property type="entry name" value="Helical backbone' metal receptor"/>
    <property type="match status" value="1"/>
</dbReference>
<dbReference type="EMBL" id="CACVAR010000346">
    <property type="protein sequence ID" value="CAA6823125.1"/>
    <property type="molecule type" value="Genomic_DNA"/>
</dbReference>
<dbReference type="PANTHER" id="PTHR42953:SF3">
    <property type="entry name" value="HIGH-AFFINITY ZINC UPTAKE SYSTEM PROTEIN ZNUA"/>
    <property type="match status" value="1"/>
</dbReference>
<sequence>MKKLFLLLFLLTNLSFAKLEVAVSLAPQKVFVEKIGAEQVNVTVIVEKGSSPHDYEPKPSQMKDISKATVYFAMGVEFENIWLYRFQNVNKKLLFVDSTRGMEKYHVKHICTAHGHNKHTHEKIDPHVWVDPINVKVIAKNVYETLVALDEENKAEYLKNYEAYLNELDTLHKELQEILKDTPKNSAFMVFHPSWGYFAKRYDLRQLPVEVEGKEPKMKALVALIEQAKKEKVHAIFTQPEFSDKASKNIAKSLNIEVIKASPLASNWAENLKMLAKAIAQKK</sequence>
<dbReference type="PRINTS" id="PR00691">
    <property type="entry name" value="ADHESINB"/>
</dbReference>
<proteinExistence type="inferred from homology"/>
<organism evidence="7">
    <name type="scientific">uncultured Sulfurovum sp</name>
    <dbReference type="NCBI Taxonomy" id="269237"/>
    <lineage>
        <taxon>Bacteria</taxon>
        <taxon>Pseudomonadati</taxon>
        <taxon>Campylobacterota</taxon>
        <taxon>Epsilonproteobacteria</taxon>
        <taxon>Campylobacterales</taxon>
        <taxon>Sulfurovaceae</taxon>
        <taxon>Sulfurovum</taxon>
        <taxon>environmental samples</taxon>
    </lineage>
</organism>
<dbReference type="Gene3D" id="3.40.50.1980">
    <property type="entry name" value="Nitrogenase molybdenum iron protein domain"/>
    <property type="match status" value="2"/>
</dbReference>
<accession>A0A6S6TUV8</accession>
<evidence type="ECO:0000256" key="5">
    <source>
        <dbReference type="SAM" id="Coils"/>
    </source>
</evidence>
<dbReference type="InterPro" id="IPR006129">
    <property type="entry name" value="AdhesinB"/>
</dbReference>
<reference evidence="7" key="1">
    <citation type="submission" date="2020-01" db="EMBL/GenBank/DDBJ databases">
        <authorList>
            <person name="Meier V. D."/>
            <person name="Meier V D."/>
        </authorList>
    </citation>
    <scope>NUCLEOTIDE SEQUENCE</scope>
    <source>
        <strain evidence="7">HLG_WM_MAG_03</strain>
    </source>
</reference>
<dbReference type="Pfam" id="PF01297">
    <property type="entry name" value="ZnuA"/>
    <property type="match status" value="1"/>
</dbReference>
<evidence type="ECO:0000256" key="1">
    <source>
        <dbReference type="ARBA" id="ARBA00011028"/>
    </source>
</evidence>
<evidence type="ECO:0000313" key="7">
    <source>
        <dbReference type="EMBL" id="CAA6823125.1"/>
    </source>
</evidence>
<feature type="chain" id="PRO_5028439733" evidence="6">
    <location>
        <begin position="18"/>
        <end position="283"/>
    </location>
</feature>
<keyword evidence="2 4" id="KW-0813">Transport</keyword>
<dbReference type="PANTHER" id="PTHR42953">
    <property type="entry name" value="HIGH-AFFINITY ZINC UPTAKE SYSTEM PROTEIN ZNUA-RELATED"/>
    <property type="match status" value="1"/>
</dbReference>
<keyword evidence="5" id="KW-0175">Coiled coil</keyword>
<feature type="signal peptide" evidence="6">
    <location>
        <begin position="1"/>
        <end position="17"/>
    </location>
</feature>
<dbReference type="GO" id="GO:0046872">
    <property type="term" value="F:metal ion binding"/>
    <property type="evidence" value="ECO:0007669"/>
    <property type="project" value="InterPro"/>
</dbReference>
<dbReference type="AlphaFoldDB" id="A0A6S6TUV8"/>
<dbReference type="InterPro" id="IPR050492">
    <property type="entry name" value="Bact_metal-bind_prot9"/>
</dbReference>
<name>A0A6S6TUV8_9BACT</name>
<feature type="coiled-coil region" evidence="5">
    <location>
        <begin position="154"/>
        <end position="181"/>
    </location>
</feature>
<comment type="similarity">
    <text evidence="1 4">Belongs to the bacterial solute-binding protein 9 family.</text>
</comment>
<dbReference type="GO" id="GO:0007155">
    <property type="term" value="P:cell adhesion"/>
    <property type="evidence" value="ECO:0007669"/>
    <property type="project" value="InterPro"/>
</dbReference>
<dbReference type="PRINTS" id="PR00690">
    <property type="entry name" value="ADHESNFAMILY"/>
</dbReference>
<protein>
    <submittedName>
        <fullName evidence="7">Zinc ABC transporter, periplasmic-binding protein ZnuA</fullName>
    </submittedName>
</protein>
<gene>
    <name evidence="7" type="ORF">HELGO_WM23151</name>
</gene>
<dbReference type="GO" id="GO:0030001">
    <property type="term" value="P:metal ion transport"/>
    <property type="evidence" value="ECO:0007669"/>
    <property type="project" value="InterPro"/>
</dbReference>
<evidence type="ECO:0000256" key="3">
    <source>
        <dbReference type="ARBA" id="ARBA00022729"/>
    </source>
</evidence>
<dbReference type="InterPro" id="IPR006128">
    <property type="entry name" value="Lipoprotein_PsaA-like"/>
</dbReference>
<evidence type="ECO:0000256" key="6">
    <source>
        <dbReference type="SAM" id="SignalP"/>
    </source>
</evidence>
<evidence type="ECO:0000256" key="4">
    <source>
        <dbReference type="RuleBase" id="RU003512"/>
    </source>
</evidence>
<dbReference type="InterPro" id="IPR006127">
    <property type="entry name" value="ZnuA-like"/>
</dbReference>
<evidence type="ECO:0000256" key="2">
    <source>
        <dbReference type="ARBA" id="ARBA00022448"/>
    </source>
</evidence>